<accession>A0A699RHK2</accession>
<keyword evidence="2" id="KW-0695">RNA-directed DNA polymerase</keyword>
<feature type="region of interest" description="Disordered" evidence="1">
    <location>
        <begin position="1"/>
        <end position="77"/>
    </location>
</feature>
<feature type="region of interest" description="Disordered" evidence="1">
    <location>
        <begin position="107"/>
        <end position="144"/>
    </location>
</feature>
<name>A0A699RHK2_TANCI</name>
<dbReference type="EMBL" id="BKCJ011098969">
    <property type="protein sequence ID" value="GFC85246.1"/>
    <property type="molecule type" value="Genomic_DNA"/>
</dbReference>
<feature type="non-terminal residue" evidence="2">
    <location>
        <position position="144"/>
    </location>
</feature>
<evidence type="ECO:0000313" key="2">
    <source>
        <dbReference type="EMBL" id="GFC85246.1"/>
    </source>
</evidence>
<protein>
    <submittedName>
        <fullName evidence="2">Reverse transcriptase domain-containing protein</fullName>
    </submittedName>
</protein>
<keyword evidence="2" id="KW-0548">Nucleotidyltransferase</keyword>
<proteinExistence type="predicted"/>
<dbReference type="AlphaFoldDB" id="A0A699RHK2"/>
<dbReference type="GO" id="GO:0003964">
    <property type="term" value="F:RNA-directed DNA polymerase activity"/>
    <property type="evidence" value="ECO:0007669"/>
    <property type="project" value="UniProtKB-KW"/>
</dbReference>
<keyword evidence="2" id="KW-0808">Transferase</keyword>
<sequence length="144" mass="15974">MKEITTRSGITYEGPSIPTSPSPKKAVEQETEETTDKEQTNFQGSTAHIQPLVVPISKPDVPKTLPKPNIPYPSRLNDQKLREKATNQMENNTIPNPKGEMKAITTRSGVTYEGPSIPTPKKVVKRETEETTNKEQTNFHGSTT</sequence>
<comment type="caution">
    <text evidence="2">The sequence shown here is derived from an EMBL/GenBank/DDBJ whole genome shotgun (WGS) entry which is preliminary data.</text>
</comment>
<gene>
    <name evidence="2" type="ORF">Tci_857216</name>
</gene>
<organism evidence="2">
    <name type="scientific">Tanacetum cinerariifolium</name>
    <name type="common">Dalmatian daisy</name>
    <name type="synonym">Chrysanthemum cinerariifolium</name>
    <dbReference type="NCBI Taxonomy" id="118510"/>
    <lineage>
        <taxon>Eukaryota</taxon>
        <taxon>Viridiplantae</taxon>
        <taxon>Streptophyta</taxon>
        <taxon>Embryophyta</taxon>
        <taxon>Tracheophyta</taxon>
        <taxon>Spermatophyta</taxon>
        <taxon>Magnoliopsida</taxon>
        <taxon>eudicotyledons</taxon>
        <taxon>Gunneridae</taxon>
        <taxon>Pentapetalae</taxon>
        <taxon>asterids</taxon>
        <taxon>campanulids</taxon>
        <taxon>Asterales</taxon>
        <taxon>Asteraceae</taxon>
        <taxon>Asteroideae</taxon>
        <taxon>Anthemideae</taxon>
        <taxon>Anthemidinae</taxon>
        <taxon>Tanacetum</taxon>
    </lineage>
</organism>
<evidence type="ECO:0000256" key="1">
    <source>
        <dbReference type="SAM" id="MobiDB-lite"/>
    </source>
</evidence>
<reference evidence="2" key="1">
    <citation type="journal article" date="2019" name="Sci. Rep.">
        <title>Draft genome of Tanacetum cinerariifolium, the natural source of mosquito coil.</title>
        <authorList>
            <person name="Yamashiro T."/>
            <person name="Shiraishi A."/>
            <person name="Satake H."/>
            <person name="Nakayama K."/>
        </authorList>
    </citation>
    <scope>NUCLEOTIDE SEQUENCE</scope>
</reference>